<dbReference type="WBParaSite" id="ACRNAN_scaffold3377.g8487.t1">
    <property type="protein sequence ID" value="ACRNAN_scaffold3377.g8487.t1"/>
    <property type="gene ID" value="ACRNAN_scaffold3377.g8487"/>
</dbReference>
<organism evidence="2 3">
    <name type="scientific">Acrobeloides nanus</name>
    <dbReference type="NCBI Taxonomy" id="290746"/>
    <lineage>
        <taxon>Eukaryota</taxon>
        <taxon>Metazoa</taxon>
        <taxon>Ecdysozoa</taxon>
        <taxon>Nematoda</taxon>
        <taxon>Chromadorea</taxon>
        <taxon>Rhabditida</taxon>
        <taxon>Tylenchina</taxon>
        <taxon>Cephalobomorpha</taxon>
        <taxon>Cephaloboidea</taxon>
        <taxon>Cephalobidae</taxon>
        <taxon>Acrobeloides</taxon>
    </lineage>
</organism>
<keyword evidence="1" id="KW-0732">Signal</keyword>
<proteinExistence type="predicted"/>
<accession>A0A914DRP4</accession>
<evidence type="ECO:0000256" key="1">
    <source>
        <dbReference type="SAM" id="SignalP"/>
    </source>
</evidence>
<dbReference type="Proteomes" id="UP000887540">
    <property type="component" value="Unplaced"/>
</dbReference>
<feature type="signal peptide" evidence="1">
    <location>
        <begin position="1"/>
        <end position="23"/>
    </location>
</feature>
<reference evidence="3" key="1">
    <citation type="submission" date="2022-11" db="UniProtKB">
        <authorList>
            <consortium name="WormBaseParasite"/>
        </authorList>
    </citation>
    <scope>IDENTIFICATION</scope>
</reference>
<keyword evidence="2" id="KW-1185">Reference proteome</keyword>
<evidence type="ECO:0000313" key="2">
    <source>
        <dbReference type="Proteomes" id="UP000887540"/>
    </source>
</evidence>
<protein>
    <submittedName>
        <fullName evidence="3">Uncharacterized protein</fullName>
    </submittedName>
</protein>
<sequence>MNSQVRRLLQLLIVAIFVSLIASASLGRPDKKAMRNSLVRFGKRSNYFGNSGFPVFADEFGYDPEIQRLYLSRLFQDNQ</sequence>
<dbReference type="AlphaFoldDB" id="A0A914DRP4"/>
<evidence type="ECO:0000313" key="3">
    <source>
        <dbReference type="WBParaSite" id="ACRNAN_scaffold3377.g8487.t1"/>
    </source>
</evidence>
<feature type="chain" id="PRO_5038123097" evidence="1">
    <location>
        <begin position="24"/>
        <end position="79"/>
    </location>
</feature>
<name>A0A914DRP4_9BILA</name>